<keyword evidence="3" id="KW-0804">Transcription</keyword>
<dbReference type="InterPro" id="IPR025996">
    <property type="entry name" value="MT1864/Rv1816-like_C"/>
</dbReference>
<dbReference type="AlphaFoldDB" id="A0A3N0E3P2"/>
<keyword evidence="1" id="KW-0805">Transcription regulation</keyword>
<dbReference type="InterPro" id="IPR001647">
    <property type="entry name" value="HTH_TetR"/>
</dbReference>
<protein>
    <submittedName>
        <fullName evidence="6">TetR/AcrR family transcriptional regulator</fullName>
    </submittedName>
</protein>
<evidence type="ECO:0000313" key="6">
    <source>
        <dbReference type="EMBL" id="RNL82446.1"/>
    </source>
</evidence>
<dbReference type="PROSITE" id="PS50977">
    <property type="entry name" value="HTH_TETR_2"/>
    <property type="match status" value="1"/>
</dbReference>
<dbReference type="GO" id="GO:0000976">
    <property type="term" value="F:transcription cis-regulatory region binding"/>
    <property type="evidence" value="ECO:0007669"/>
    <property type="project" value="TreeGrafter"/>
</dbReference>
<dbReference type="InterPro" id="IPR009057">
    <property type="entry name" value="Homeodomain-like_sf"/>
</dbReference>
<gene>
    <name evidence="6" type="ORF">EFW17_19250</name>
</gene>
<accession>A0A3N0E3P2</accession>
<evidence type="ECO:0000256" key="3">
    <source>
        <dbReference type="ARBA" id="ARBA00023163"/>
    </source>
</evidence>
<dbReference type="Pfam" id="PF13305">
    <property type="entry name" value="TetR_C_33"/>
    <property type="match status" value="1"/>
</dbReference>
<proteinExistence type="predicted"/>
<feature type="domain" description="HTH tetR-type" evidence="5">
    <location>
        <begin position="13"/>
        <end position="73"/>
    </location>
</feature>
<dbReference type="OrthoDB" id="3210322at2"/>
<evidence type="ECO:0000259" key="5">
    <source>
        <dbReference type="PROSITE" id="PS50977"/>
    </source>
</evidence>
<dbReference type="InterPro" id="IPR050109">
    <property type="entry name" value="HTH-type_TetR-like_transc_reg"/>
</dbReference>
<dbReference type="Pfam" id="PF00440">
    <property type="entry name" value="TetR_N"/>
    <property type="match status" value="1"/>
</dbReference>
<dbReference type="RefSeq" id="WP_123202818.1">
    <property type="nucleotide sequence ID" value="NZ_RJMB01000023.1"/>
</dbReference>
<sequence length="238" mass="25675">MSASRTARERARAELTREITDTARRHLATAGASGLSLRAVARELGMVSSAVYRYFPSRDDLLTALIIDGYNDIGAAVERADAARDRGDHPGRWLAVCHAVRDWALAHPHEYALLYGSPVPGYHAPRETVAAAIRDTVVFGGIVADAHRAGALHPPDIGPTPPASFGGDAERLREVIPEVPDDIVARAVTMWTGLYGWVSFELFGQFNNTILDRAAAFDHNARCLAGLVGLTSSHGDRD</sequence>
<name>A0A3N0E3P2_9ACTN</name>
<feature type="DNA-binding region" description="H-T-H motif" evidence="4">
    <location>
        <begin position="36"/>
        <end position="55"/>
    </location>
</feature>
<dbReference type="PANTHER" id="PTHR30055">
    <property type="entry name" value="HTH-TYPE TRANSCRIPTIONAL REGULATOR RUTR"/>
    <property type="match status" value="1"/>
</dbReference>
<dbReference type="InterPro" id="IPR036271">
    <property type="entry name" value="Tet_transcr_reg_TetR-rel_C_sf"/>
</dbReference>
<dbReference type="Proteomes" id="UP000269198">
    <property type="component" value="Unassembled WGS sequence"/>
</dbReference>
<evidence type="ECO:0000256" key="2">
    <source>
        <dbReference type="ARBA" id="ARBA00023125"/>
    </source>
</evidence>
<evidence type="ECO:0000256" key="1">
    <source>
        <dbReference type="ARBA" id="ARBA00023015"/>
    </source>
</evidence>
<dbReference type="GO" id="GO:0003700">
    <property type="term" value="F:DNA-binding transcription factor activity"/>
    <property type="evidence" value="ECO:0007669"/>
    <property type="project" value="TreeGrafter"/>
</dbReference>
<keyword evidence="7" id="KW-1185">Reference proteome</keyword>
<dbReference type="SUPFAM" id="SSF46689">
    <property type="entry name" value="Homeodomain-like"/>
    <property type="match status" value="1"/>
</dbReference>
<dbReference type="SUPFAM" id="SSF48498">
    <property type="entry name" value="Tetracyclin repressor-like, C-terminal domain"/>
    <property type="match status" value="1"/>
</dbReference>
<organism evidence="6 7">
    <name type="scientific">Halostreptopolyspora alba</name>
    <dbReference type="NCBI Taxonomy" id="2487137"/>
    <lineage>
        <taxon>Bacteria</taxon>
        <taxon>Bacillati</taxon>
        <taxon>Actinomycetota</taxon>
        <taxon>Actinomycetes</taxon>
        <taxon>Streptosporangiales</taxon>
        <taxon>Nocardiopsidaceae</taxon>
        <taxon>Halostreptopolyspora</taxon>
    </lineage>
</organism>
<dbReference type="PANTHER" id="PTHR30055:SF243">
    <property type="entry name" value="HTH-TYPE TRANSCRIPTIONAL REGULATOR RV1816"/>
    <property type="match status" value="1"/>
</dbReference>
<evidence type="ECO:0000313" key="7">
    <source>
        <dbReference type="Proteomes" id="UP000269198"/>
    </source>
</evidence>
<reference evidence="6 7" key="1">
    <citation type="submission" date="2018-11" db="EMBL/GenBank/DDBJ databases">
        <title>The genome draft of YIM 96095.</title>
        <authorList>
            <person name="Tang S.-K."/>
            <person name="Chunyu W.-X."/>
            <person name="Feng Y.-Z."/>
        </authorList>
    </citation>
    <scope>NUCLEOTIDE SEQUENCE [LARGE SCALE GENOMIC DNA]</scope>
    <source>
        <strain evidence="6 7">YIM 96095</strain>
    </source>
</reference>
<comment type="caution">
    <text evidence="6">The sequence shown here is derived from an EMBL/GenBank/DDBJ whole genome shotgun (WGS) entry which is preliminary data.</text>
</comment>
<evidence type="ECO:0000256" key="4">
    <source>
        <dbReference type="PROSITE-ProRule" id="PRU00335"/>
    </source>
</evidence>
<dbReference type="Gene3D" id="1.10.357.10">
    <property type="entry name" value="Tetracycline Repressor, domain 2"/>
    <property type="match status" value="1"/>
</dbReference>
<dbReference type="EMBL" id="RJMB01000023">
    <property type="protein sequence ID" value="RNL82446.1"/>
    <property type="molecule type" value="Genomic_DNA"/>
</dbReference>
<keyword evidence="2 4" id="KW-0238">DNA-binding</keyword>